<reference evidence="2 3" key="1">
    <citation type="submission" date="2024-11" db="EMBL/GenBank/DDBJ databases">
        <title>Chromosome-level genome assembly of the freshwater bivalve Anodonta woodiana.</title>
        <authorList>
            <person name="Chen X."/>
        </authorList>
    </citation>
    <scope>NUCLEOTIDE SEQUENCE [LARGE SCALE GENOMIC DNA]</scope>
    <source>
        <strain evidence="2">MN2024</strain>
        <tissue evidence="2">Gills</tissue>
    </source>
</reference>
<accession>A0ABD3XYJ1</accession>
<keyword evidence="1" id="KW-0175">Coiled coil</keyword>
<keyword evidence="3" id="KW-1185">Reference proteome</keyword>
<sequence length="332" mass="38261">MQANTLDETLEQRLAKPDYKRWVKAVMCLNYLKEGLEQFAQKASEELYADIVYTTKATPCGKCKEIQYLCSLCKRTKHEIEKRHSFSTPCWKNTDPEKWSDSPNCHWYISKCYMNVGQNSVKDFDISALLNFIINCKWFQMSSLYGNIQSNAQKVLENRNAIIHNAGQNISESDLSSYTGNMLKLLKDDTPPGKLKGFRESDTAQHRINKILEVYFVITPDDEINVRLAAHEKEIGELQTAIQKDHIDFKTRLNNQDSVNCNVTKNIEELRTDVMHKVDTSTFLKSVEAIDQNVQALNVRVEEGERRHEALQKIGKPWKLVVQMVKPIIELA</sequence>
<name>A0ABD3XYJ1_SINWO</name>
<dbReference type="EMBL" id="JBJQND010000001">
    <property type="protein sequence ID" value="KAL3890641.1"/>
    <property type="molecule type" value="Genomic_DNA"/>
</dbReference>
<dbReference type="Proteomes" id="UP001634394">
    <property type="component" value="Unassembled WGS sequence"/>
</dbReference>
<organism evidence="2 3">
    <name type="scientific">Sinanodonta woodiana</name>
    <name type="common">Chinese pond mussel</name>
    <name type="synonym">Anodonta woodiana</name>
    <dbReference type="NCBI Taxonomy" id="1069815"/>
    <lineage>
        <taxon>Eukaryota</taxon>
        <taxon>Metazoa</taxon>
        <taxon>Spiralia</taxon>
        <taxon>Lophotrochozoa</taxon>
        <taxon>Mollusca</taxon>
        <taxon>Bivalvia</taxon>
        <taxon>Autobranchia</taxon>
        <taxon>Heteroconchia</taxon>
        <taxon>Palaeoheterodonta</taxon>
        <taxon>Unionida</taxon>
        <taxon>Unionoidea</taxon>
        <taxon>Unionidae</taxon>
        <taxon>Unioninae</taxon>
        <taxon>Sinanodonta</taxon>
    </lineage>
</organism>
<dbReference type="PANTHER" id="PTHR35083">
    <property type="entry name" value="RGD1565685 PROTEIN"/>
    <property type="match status" value="1"/>
</dbReference>
<dbReference type="PANTHER" id="PTHR35083:SF3">
    <property type="entry name" value="SI:CH211-91P5.3"/>
    <property type="match status" value="1"/>
</dbReference>
<dbReference type="AlphaFoldDB" id="A0ABD3XYJ1"/>
<evidence type="ECO:0000313" key="2">
    <source>
        <dbReference type="EMBL" id="KAL3890641.1"/>
    </source>
</evidence>
<gene>
    <name evidence="2" type="ORF">ACJMK2_002922</name>
</gene>
<evidence type="ECO:0000256" key="1">
    <source>
        <dbReference type="SAM" id="Coils"/>
    </source>
</evidence>
<protein>
    <recommendedName>
        <fullName evidence="4">DZIP3-like HEPN domain-containing protein</fullName>
    </recommendedName>
</protein>
<evidence type="ECO:0008006" key="4">
    <source>
        <dbReference type="Google" id="ProtNLM"/>
    </source>
</evidence>
<dbReference type="Pfam" id="PF15112">
    <property type="entry name" value="DUF4559"/>
    <property type="match status" value="1"/>
</dbReference>
<dbReference type="InterPro" id="IPR027897">
    <property type="entry name" value="DUF4559"/>
</dbReference>
<proteinExistence type="predicted"/>
<comment type="caution">
    <text evidence="2">The sequence shown here is derived from an EMBL/GenBank/DDBJ whole genome shotgun (WGS) entry which is preliminary data.</text>
</comment>
<evidence type="ECO:0000313" key="3">
    <source>
        <dbReference type="Proteomes" id="UP001634394"/>
    </source>
</evidence>
<feature type="coiled-coil region" evidence="1">
    <location>
        <begin position="287"/>
        <end position="314"/>
    </location>
</feature>